<dbReference type="AlphaFoldDB" id="A0A161JZB2"/>
<dbReference type="Proteomes" id="UP000215027">
    <property type="component" value="Chromosome I"/>
</dbReference>
<organism evidence="1 2">
    <name type="scientific">Candidatus Promineifilum breve</name>
    <dbReference type="NCBI Taxonomy" id="1806508"/>
    <lineage>
        <taxon>Bacteria</taxon>
        <taxon>Bacillati</taxon>
        <taxon>Chloroflexota</taxon>
        <taxon>Ardenticatenia</taxon>
        <taxon>Candidatus Promineifilales</taxon>
        <taxon>Candidatus Promineifilaceae</taxon>
        <taxon>Candidatus Promineifilum</taxon>
    </lineage>
</organism>
<evidence type="ECO:0008006" key="3">
    <source>
        <dbReference type="Google" id="ProtNLM"/>
    </source>
</evidence>
<proteinExistence type="predicted"/>
<accession>A0A161JZB2</accession>
<dbReference type="RefSeq" id="WP_157913249.1">
    <property type="nucleotide sequence ID" value="NZ_LN890655.1"/>
</dbReference>
<evidence type="ECO:0000313" key="1">
    <source>
        <dbReference type="EMBL" id="CUS05367.2"/>
    </source>
</evidence>
<dbReference type="EMBL" id="LN890655">
    <property type="protein sequence ID" value="CUS05367.2"/>
    <property type="molecule type" value="Genomic_DNA"/>
</dbReference>
<evidence type="ECO:0000313" key="2">
    <source>
        <dbReference type="Proteomes" id="UP000215027"/>
    </source>
</evidence>
<reference evidence="1" key="1">
    <citation type="submission" date="2016-01" db="EMBL/GenBank/DDBJ databases">
        <authorList>
            <person name="Mcilroy J.S."/>
            <person name="Karst M S."/>
            <person name="Albertsen M."/>
        </authorList>
    </citation>
    <scope>NUCLEOTIDE SEQUENCE</scope>
    <source>
        <strain evidence="1">Cfx-K</strain>
    </source>
</reference>
<sequence>MARGTFRPKVRELLDRYDKTLYRAAKDGEINYSTVHRWLNDPGAIERVEGRTLFGFLLGLGLSLEEVNQMRLGDVFEFTPEGVVEQDADQ</sequence>
<keyword evidence="2" id="KW-1185">Reference proteome</keyword>
<dbReference type="KEGG" id="pbf:CFX0092_A3489"/>
<protein>
    <recommendedName>
        <fullName evidence="3">HTH cro/C1-type domain-containing protein</fullName>
    </recommendedName>
</protein>
<name>A0A161JZB2_9CHLR</name>
<gene>
    <name evidence="1" type="ORF">CFX0092_A3489</name>
</gene>